<dbReference type="SUPFAM" id="SSF51735">
    <property type="entry name" value="NAD(P)-binding Rossmann-fold domains"/>
    <property type="match status" value="1"/>
</dbReference>
<accession>A0AAW9SQQ5</accession>
<comment type="similarity">
    <text evidence="1 3">Belongs to the short-chain dehydrogenases/reductases (SDR) family.</text>
</comment>
<protein>
    <submittedName>
        <fullName evidence="4">SDR family NAD(P)-dependent oxidoreductase</fullName>
    </submittedName>
</protein>
<dbReference type="GO" id="GO:0016020">
    <property type="term" value="C:membrane"/>
    <property type="evidence" value="ECO:0007669"/>
    <property type="project" value="TreeGrafter"/>
</dbReference>
<sequence length="255" mass="26585">MTQLTPQDGFAVVTGAGSGLGRALAVQLCAQGFTVAGLGRRAAPLAETGAACTGTFVPVPVDVADWGAVRACFAGLTATHGALALLINNAAIYPRRDTLDESGDSFMQTVAINLGGTVNCTRAALEDMGPRGQGRILNVATFADLNPLPASSAYAVSKGAARIHSRALIADLADRFPGIVISDWMPGMLRTGMGIPDGLPAEVAARWGVRLALMCDPSLTGSTFEMGQEILPPRSLKRKLKDALLMRRPRARSLS</sequence>
<dbReference type="PRINTS" id="PR00081">
    <property type="entry name" value="GDHRDH"/>
</dbReference>
<dbReference type="Proteomes" id="UP001428774">
    <property type="component" value="Unassembled WGS sequence"/>
</dbReference>
<evidence type="ECO:0000256" key="1">
    <source>
        <dbReference type="ARBA" id="ARBA00006484"/>
    </source>
</evidence>
<evidence type="ECO:0000256" key="3">
    <source>
        <dbReference type="RuleBase" id="RU000363"/>
    </source>
</evidence>
<dbReference type="EMBL" id="JBDNCH010000002">
    <property type="protein sequence ID" value="MEN9061365.1"/>
    <property type="molecule type" value="Genomic_DNA"/>
</dbReference>
<dbReference type="CDD" id="cd05233">
    <property type="entry name" value="SDR_c"/>
    <property type="match status" value="1"/>
</dbReference>
<organism evidence="4 5">
    <name type="scientific">Ponticoccus litoralis</name>
    <dbReference type="NCBI Taxonomy" id="422297"/>
    <lineage>
        <taxon>Bacteria</taxon>
        <taxon>Pseudomonadati</taxon>
        <taxon>Pseudomonadota</taxon>
        <taxon>Alphaproteobacteria</taxon>
        <taxon>Rhodobacterales</taxon>
        <taxon>Roseobacteraceae</taxon>
        <taxon>Ponticoccus</taxon>
    </lineage>
</organism>
<dbReference type="AlphaFoldDB" id="A0AAW9SQQ5"/>
<keyword evidence="5" id="KW-1185">Reference proteome</keyword>
<gene>
    <name evidence="4" type="ORF">ABFB10_10240</name>
</gene>
<dbReference type="PANTHER" id="PTHR44196:SF1">
    <property type="entry name" value="DEHYDROGENASE_REDUCTASE SDR FAMILY MEMBER 7B"/>
    <property type="match status" value="1"/>
</dbReference>
<proteinExistence type="inferred from homology"/>
<dbReference type="PRINTS" id="PR00080">
    <property type="entry name" value="SDRFAMILY"/>
</dbReference>
<reference evidence="4 5" key="1">
    <citation type="submission" date="2024-05" db="EMBL/GenBank/DDBJ databases">
        <title>Genome sequence of Ponticoccus litoralis KCCM 90028.</title>
        <authorList>
            <person name="Kim J.M."/>
            <person name="Lee J.K."/>
            <person name="Choi B.J."/>
            <person name="Bayburt H."/>
            <person name="Baek J.H."/>
            <person name="Jeon C.O."/>
        </authorList>
    </citation>
    <scope>NUCLEOTIDE SEQUENCE [LARGE SCALE GENOMIC DNA]</scope>
    <source>
        <strain evidence="4 5">KCCM 90028</strain>
    </source>
</reference>
<dbReference type="RefSeq" id="WP_347166446.1">
    <property type="nucleotide sequence ID" value="NZ_JBDNCH010000002.1"/>
</dbReference>
<dbReference type="Gene3D" id="3.40.50.720">
    <property type="entry name" value="NAD(P)-binding Rossmann-like Domain"/>
    <property type="match status" value="1"/>
</dbReference>
<evidence type="ECO:0000313" key="4">
    <source>
        <dbReference type="EMBL" id="MEN9061365.1"/>
    </source>
</evidence>
<dbReference type="Pfam" id="PF00106">
    <property type="entry name" value="adh_short"/>
    <property type="match status" value="1"/>
</dbReference>
<name>A0AAW9SQQ5_9RHOB</name>
<evidence type="ECO:0000256" key="2">
    <source>
        <dbReference type="ARBA" id="ARBA00023002"/>
    </source>
</evidence>
<dbReference type="PANTHER" id="PTHR44196">
    <property type="entry name" value="DEHYDROGENASE/REDUCTASE SDR FAMILY MEMBER 7B"/>
    <property type="match status" value="1"/>
</dbReference>
<dbReference type="GO" id="GO:0016491">
    <property type="term" value="F:oxidoreductase activity"/>
    <property type="evidence" value="ECO:0007669"/>
    <property type="project" value="UniProtKB-KW"/>
</dbReference>
<dbReference type="InterPro" id="IPR036291">
    <property type="entry name" value="NAD(P)-bd_dom_sf"/>
</dbReference>
<comment type="caution">
    <text evidence="4">The sequence shown here is derived from an EMBL/GenBank/DDBJ whole genome shotgun (WGS) entry which is preliminary data.</text>
</comment>
<keyword evidence="2" id="KW-0560">Oxidoreductase</keyword>
<evidence type="ECO:0000313" key="5">
    <source>
        <dbReference type="Proteomes" id="UP001428774"/>
    </source>
</evidence>
<dbReference type="InterPro" id="IPR002347">
    <property type="entry name" value="SDR_fam"/>
</dbReference>